<proteinExistence type="predicted"/>
<comment type="caution">
    <text evidence="1">The sequence shown here is derived from an EMBL/GenBank/DDBJ whole genome shotgun (WGS) entry which is preliminary data.</text>
</comment>
<sequence>MEADRLFTESAGEEPILEEMSDLLEQHINYESSQILGKRGRNTSPSDLQIEQKKAKGCEQEGDWEEVKSRKEKSKEIRGSIEICITSKEKFPKQFALAKLFKNQNLNIVRVKYINSYKIIVELYGEKDADLLIQCDHLVELGWRLSATI</sequence>
<dbReference type="Proteomes" id="UP000691718">
    <property type="component" value="Unassembled WGS sequence"/>
</dbReference>
<dbReference type="EMBL" id="CAJQZP010001227">
    <property type="protein sequence ID" value="CAG5032283.1"/>
    <property type="molecule type" value="Genomic_DNA"/>
</dbReference>
<name>A0A8S3XLC1_PARAO</name>
<protein>
    <submittedName>
        <fullName evidence="1">(apollo) hypothetical protein</fullName>
    </submittedName>
</protein>
<dbReference type="OrthoDB" id="3039988at2759"/>
<organism evidence="1 2">
    <name type="scientific">Parnassius apollo</name>
    <name type="common">Apollo butterfly</name>
    <name type="synonym">Papilio apollo</name>
    <dbReference type="NCBI Taxonomy" id="110799"/>
    <lineage>
        <taxon>Eukaryota</taxon>
        <taxon>Metazoa</taxon>
        <taxon>Ecdysozoa</taxon>
        <taxon>Arthropoda</taxon>
        <taxon>Hexapoda</taxon>
        <taxon>Insecta</taxon>
        <taxon>Pterygota</taxon>
        <taxon>Neoptera</taxon>
        <taxon>Endopterygota</taxon>
        <taxon>Lepidoptera</taxon>
        <taxon>Glossata</taxon>
        <taxon>Ditrysia</taxon>
        <taxon>Papilionoidea</taxon>
        <taxon>Papilionidae</taxon>
        <taxon>Parnassiinae</taxon>
        <taxon>Parnassini</taxon>
        <taxon>Parnassius</taxon>
        <taxon>Parnassius</taxon>
    </lineage>
</organism>
<reference evidence="1" key="1">
    <citation type="submission" date="2021-04" db="EMBL/GenBank/DDBJ databases">
        <authorList>
            <person name="Tunstrom K."/>
        </authorList>
    </citation>
    <scope>NUCLEOTIDE SEQUENCE</scope>
</reference>
<evidence type="ECO:0000313" key="2">
    <source>
        <dbReference type="Proteomes" id="UP000691718"/>
    </source>
</evidence>
<gene>
    <name evidence="1" type="ORF">PAPOLLO_LOCUS19867</name>
</gene>
<keyword evidence="2" id="KW-1185">Reference proteome</keyword>
<evidence type="ECO:0000313" key="1">
    <source>
        <dbReference type="EMBL" id="CAG5032283.1"/>
    </source>
</evidence>
<accession>A0A8S3XLC1</accession>
<dbReference type="AlphaFoldDB" id="A0A8S3XLC1"/>